<keyword evidence="5 7" id="KW-0472">Membrane</keyword>
<dbReference type="GO" id="GO:0016020">
    <property type="term" value="C:membrane"/>
    <property type="evidence" value="ECO:0007669"/>
    <property type="project" value="UniProtKB-SubCell"/>
</dbReference>
<feature type="transmembrane region" description="Helical" evidence="7">
    <location>
        <begin position="54"/>
        <end position="77"/>
    </location>
</feature>
<evidence type="ECO:0000256" key="7">
    <source>
        <dbReference type="SAM" id="Phobius"/>
    </source>
</evidence>
<feature type="transmembrane region" description="Helical" evidence="7">
    <location>
        <begin position="185"/>
        <end position="206"/>
    </location>
</feature>
<feature type="region of interest" description="Disordered" evidence="6">
    <location>
        <begin position="1"/>
        <end position="20"/>
    </location>
</feature>
<evidence type="ECO:0000256" key="4">
    <source>
        <dbReference type="ARBA" id="ARBA00022989"/>
    </source>
</evidence>
<comment type="subcellular location">
    <subcellularLocation>
        <location evidence="1">Membrane</location>
        <topology evidence="1">Multi-pass membrane protein</topology>
    </subcellularLocation>
</comment>
<evidence type="ECO:0000256" key="2">
    <source>
        <dbReference type="ARBA" id="ARBA00022448"/>
    </source>
</evidence>
<sequence>MLEEAGRLASTNDPETGNMDTSAKAAALRRLRKFSKGHVKSLFATRKLAYSTSLLIIVWALIGLAFPLYNGFVTYFLQTRGADFGDGSLYITYRNQVILSVIGVPGAILAGWLVEIPLLGLLTGVFFIREHNISNVMYGVLYAVSPELFPTKDRGTGNAIVATANRIFGIMAPVIALYANLATSVPIYVAGALFLVAGVVAFLLPFDPRGKASI</sequence>
<keyword evidence="9" id="KW-1185">Reference proteome</keyword>
<organism evidence="8 9">
    <name type="scientific">Hermanssonia centrifuga</name>
    <dbReference type="NCBI Taxonomy" id="98765"/>
    <lineage>
        <taxon>Eukaryota</taxon>
        <taxon>Fungi</taxon>
        <taxon>Dikarya</taxon>
        <taxon>Basidiomycota</taxon>
        <taxon>Agaricomycotina</taxon>
        <taxon>Agaricomycetes</taxon>
        <taxon>Polyporales</taxon>
        <taxon>Meruliaceae</taxon>
        <taxon>Hermanssonia</taxon>
    </lineage>
</organism>
<reference evidence="8 9" key="1">
    <citation type="submission" date="2019-02" db="EMBL/GenBank/DDBJ databases">
        <title>Genome sequencing of the rare red list fungi Phlebia centrifuga.</title>
        <authorList>
            <person name="Buettner E."/>
            <person name="Kellner H."/>
        </authorList>
    </citation>
    <scope>NUCLEOTIDE SEQUENCE [LARGE SCALE GENOMIC DNA]</scope>
    <source>
        <strain evidence="8 9">DSM 108282</strain>
    </source>
</reference>
<keyword evidence="3 7" id="KW-0812">Transmembrane</keyword>
<protein>
    <recommendedName>
        <fullName evidence="10">Major facilitator superfamily (MFS) profile domain-containing protein</fullName>
    </recommendedName>
</protein>
<evidence type="ECO:0000256" key="5">
    <source>
        <dbReference type="ARBA" id="ARBA00023136"/>
    </source>
</evidence>
<keyword evidence="2" id="KW-0813">Transport</keyword>
<dbReference type="SUPFAM" id="SSF103473">
    <property type="entry name" value="MFS general substrate transporter"/>
    <property type="match status" value="1"/>
</dbReference>
<accession>A0A4S4KE22</accession>
<feature type="transmembrane region" description="Helical" evidence="7">
    <location>
        <begin position="159"/>
        <end position="179"/>
    </location>
</feature>
<dbReference type="EMBL" id="SGPJ01000242">
    <property type="protein sequence ID" value="THG96351.1"/>
    <property type="molecule type" value="Genomic_DNA"/>
</dbReference>
<keyword evidence="4 7" id="KW-1133">Transmembrane helix</keyword>
<evidence type="ECO:0000256" key="6">
    <source>
        <dbReference type="SAM" id="MobiDB-lite"/>
    </source>
</evidence>
<dbReference type="Gene3D" id="1.20.1250.20">
    <property type="entry name" value="MFS general substrate transporter like domains"/>
    <property type="match status" value="1"/>
</dbReference>
<dbReference type="InterPro" id="IPR036259">
    <property type="entry name" value="MFS_trans_sf"/>
</dbReference>
<evidence type="ECO:0000313" key="9">
    <source>
        <dbReference type="Proteomes" id="UP000309038"/>
    </source>
</evidence>
<gene>
    <name evidence="8" type="ORF">EW026_g5462</name>
</gene>
<evidence type="ECO:0000313" key="8">
    <source>
        <dbReference type="EMBL" id="THG96351.1"/>
    </source>
</evidence>
<evidence type="ECO:0008006" key="10">
    <source>
        <dbReference type="Google" id="ProtNLM"/>
    </source>
</evidence>
<dbReference type="PANTHER" id="PTHR23511">
    <property type="entry name" value="SYNAPTIC VESICLE GLYCOPROTEIN 2"/>
    <property type="match status" value="1"/>
</dbReference>
<proteinExistence type="predicted"/>
<feature type="transmembrane region" description="Helical" evidence="7">
    <location>
        <begin position="97"/>
        <end position="128"/>
    </location>
</feature>
<dbReference type="PANTHER" id="PTHR23511:SF12">
    <property type="entry name" value="TRANSPORTER, PUTATIVE (AFU_ORTHOLOGUE AFUA_7G01740)-RELATED"/>
    <property type="match status" value="1"/>
</dbReference>
<dbReference type="AlphaFoldDB" id="A0A4S4KE22"/>
<comment type="caution">
    <text evidence="8">The sequence shown here is derived from an EMBL/GenBank/DDBJ whole genome shotgun (WGS) entry which is preliminary data.</text>
</comment>
<dbReference type="Proteomes" id="UP000309038">
    <property type="component" value="Unassembled WGS sequence"/>
</dbReference>
<evidence type="ECO:0000256" key="3">
    <source>
        <dbReference type="ARBA" id="ARBA00022692"/>
    </source>
</evidence>
<name>A0A4S4KE22_9APHY</name>
<evidence type="ECO:0000256" key="1">
    <source>
        <dbReference type="ARBA" id="ARBA00004141"/>
    </source>
</evidence>
<feature type="compositionally biased region" description="Polar residues" evidence="6">
    <location>
        <begin position="9"/>
        <end position="20"/>
    </location>
</feature>